<sequence>FDNEALGQRCSDGDKKTSRFIQPAGWSEKSTWLHPTWLHPTCLHPTCLHPTCLHPTCLHPTWLHPTCLHPTCLHPTCLHPTCLHPTWLHPTCLHPTCLHPTWPQPVFAHGVFSSVSVWLCVFVVLWFSFCSLWRSSLGPMEPCWTEPEPSSAEVQLSVTVVEGSCCGPGCCGFTCRPKIQDESS</sequence>
<accession>A0A3B5KRI0</accession>
<evidence type="ECO:0000256" key="2">
    <source>
        <dbReference type="SAM" id="Phobius"/>
    </source>
</evidence>
<proteinExistence type="predicted"/>
<keyword evidence="2" id="KW-0472">Membrane</keyword>
<dbReference type="GeneTree" id="ENSGT01150000288013"/>
<feature type="transmembrane region" description="Helical" evidence="2">
    <location>
        <begin position="106"/>
        <end position="127"/>
    </location>
</feature>
<keyword evidence="2" id="KW-0812">Transmembrane</keyword>
<dbReference type="GO" id="GO:0005829">
    <property type="term" value="C:cytosol"/>
    <property type="evidence" value="ECO:0007669"/>
    <property type="project" value="UniProtKB-ARBA"/>
</dbReference>
<evidence type="ECO:0000313" key="3">
    <source>
        <dbReference type="Ensembl" id="ENSXCOP00000000490.1"/>
    </source>
</evidence>
<reference evidence="3" key="1">
    <citation type="submission" date="2025-08" db="UniProtKB">
        <authorList>
            <consortium name="Ensembl"/>
        </authorList>
    </citation>
    <scope>IDENTIFICATION</scope>
</reference>
<dbReference type="AlphaFoldDB" id="A0A3B5KRI0"/>
<protein>
    <submittedName>
        <fullName evidence="3">Uncharacterized protein</fullName>
    </submittedName>
</protein>
<name>A0A3B5KRI0_9TELE</name>
<dbReference type="InterPro" id="IPR002494">
    <property type="entry name" value="KAP"/>
</dbReference>
<dbReference type="GO" id="GO:0045095">
    <property type="term" value="C:keratin filament"/>
    <property type="evidence" value="ECO:0007669"/>
    <property type="project" value="InterPro"/>
</dbReference>
<evidence type="ECO:0000313" key="4">
    <source>
        <dbReference type="Proteomes" id="UP000261380"/>
    </source>
</evidence>
<dbReference type="Pfam" id="PF13885">
    <property type="entry name" value="Keratin_B2_2"/>
    <property type="match status" value="1"/>
</dbReference>
<keyword evidence="2" id="KW-1133">Transmembrane helix</keyword>
<keyword evidence="1" id="KW-0416">Keratin</keyword>
<organism evidence="3 4">
    <name type="scientific">Xiphophorus couchianus</name>
    <name type="common">Monterrey platyfish</name>
    <dbReference type="NCBI Taxonomy" id="32473"/>
    <lineage>
        <taxon>Eukaryota</taxon>
        <taxon>Metazoa</taxon>
        <taxon>Chordata</taxon>
        <taxon>Craniata</taxon>
        <taxon>Vertebrata</taxon>
        <taxon>Euteleostomi</taxon>
        <taxon>Actinopterygii</taxon>
        <taxon>Neopterygii</taxon>
        <taxon>Teleostei</taxon>
        <taxon>Neoteleostei</taxon>
        <taxon>Acanthomorphata</taxon>
        <taxon>Ovalentaria</taxon>
        <taxon>Atherinomorphae</taxon>
        <taxon>Cyprinodontiformes</taxon>
        <taxon>Poeciliidae</taxon>
        <taxon>Poeciliinae</taxon>
        <taxon>Xiphophorus</taxon>
    </lineage>
</organism>
<keyword evidence="4" id="KW-1185">Reference proteome</keyword>
<reference evidence="3" key="2">
    <citation type="submission" date="2025-09" db="UniProtKB">
        <authorList>
            <consortium name="Ensembl"/>
        </authorList>
    </citation>
    <scope>IDENTIFICATION</scope>
</reference>
<evidence type="ECO:0000256" key="1">
    <source>
        <dbReference type="ARBA" id="ARBA00022744"/>
    </source>
</evidence>
<dbReference type="Ensembl" id="ENSXCOT00000000499.1">
    <property type="protein sequence ID" value="ENSXCOP00000000490.1"/>
    <property type="gene ID" value="ENSXCOG00000000432.1"/>
</dbReference>
<dbReference type="Proteomes" id="UP000261380">
    <property type="component" value="Unplaced"/>
</dbReference>